<dbReference type="Proteomes" id="UP001219568">
    <property type="component" value="Unassembled WGS sequence"/>
</dbReference>
<feature type="transmembrane region" description="Helical" evidence="2">
    <location>
        <begin position="630"/>
        <end position="652"/>
    </location>
</feature>
<sequence length="832" mass="94291">MNQLKADQRRVDSDMQDEPQKSVRHEQNIDKGNLDCKLKKTTYIAPAVPIEHASSSRGKALGNGRWDSIQTKMSSLVVQLRALISEDGKLTWSKIHSFQEPGVRYNTSTLFRHKDTLGREWHGCEDDRYLSATDGRLSQLIVQATGEICNGPQNSTWARTKIRDPTPMMLRVMLWVLRERLMSSQASDMDLLLKWAPSCLVIFLLLFVPADLGGEVRNDGNYEHFKYHYWGYAAISSNPREHPPSTASLALSNQESNPISQRLLRPRYLCFLKDGRCAQPQKVSEWEAEHGKTSVLQYIFVAYTTEQFSHGDVKDLNALHYIAEAAARRAGVQAYWIACSCMPDEHEMSEDIYRISDVVRGSHSLSIVVGPPVKKGSAQRYSTSEFLLQWGRRMWTFPEVLLSPNSHPIAIYTRGSDIESPLLVRKRNFPAEAWPDALKSRQLVDHYESSIVLGPLELMSIALQCLGTRETREIRHHGDLSYILMGLLRRRPKVDPENSAFQAFCRLSLSNDSHQLLERLICLLPGTSDKSDEPDKPWYTIDDVWDRNLWDIQPLCQVVGVGHDDTVILSGSFGTPIRWKSFAAVNLRLRNTMKRSVAKVALRAVPIWFLLGVFLLRISQSKGGDTYGVITGVGWLFMGATIIIVVISPYLLSYLYVGKVWSAQPWVFGFEGYMPIDRIERNLLGVNLNRLKWSPYGSELSRHREVCGECVGVDPTSDPDVNRVVSDSWRSGYGQMRVFTLVDSNTMSVTLFRAVRPPVAMLLCGGEGGMQRALLCSYDWRSQSLYRETVLRVDTLALEKMPRVNRFRLGLRRPLSETVPTKAEFDGADEVV</sequence>
<keyword evidence="2" id="KW-0472">Membrane</keyword>
<feature type="transmembrane region" description="Helical" evidence="2">
    <location>
        <begin position="600"/>
        <end position="618"/>
    </location>
</feature>
<feature type="region of interest" description="Disordered" evidence="1">
    <location>
        <begin position="1"/>
        <end position="29"/>
    </location>
</feature>
<evidence type="ECO:0000313" key="4">
    <source>
        <dbReference type="Proteomes" id="UP001219568"/>
    </source>
</evidence>
<reference evidence="3" key="2">
    <citation type="submission" date="2023-01" db="EMBL/GenBank/DDBJ databases">
        <authorList>
            <person name="Petersen C."/>
        </authorList>
    </citation>
    <scope>NUCLEOTIDE SEQUENCE</scope>
    <source>
        <strain evidence="3">IBT 15450</strain>
    </source>
</reference>
<evidence type="ECO:0000313" key="3">
    <source>
        <dbReference type="EMBL" id="KAJ6041305.1"/>
    </source>
</evidence>
<protein>
    <submittedName>
        <fullName evidence="3">Uncharacterized protein</fullName>
    </submittedName>
</protein>
<organism evidence="3 4">
    <name type="scientific">Penicillium canescens</name>
    <dbReference type="NCBI Taxonomy" id="5083"/>
    <lineage>
        <taxon>Eukaryota</taxon>
        <taxon>Fungi</taxon>
        <taxon>Dikarya</taxon>
        <taxon>Ascomycota</taxon>
        <taxon>Pezizomycotina</taxon>
        <taxon>Eurotiomycetes</taxon>
        <taxon>Eurotiomycetidae</taxon>
        <taxon>Eurotiales</taxon>
        <taxon>Aspergillaceae</taxon>
        <taxon>Penicillium</taxon>
    </lineage>
</organism>
<proteinExistence type="predicted"/>
<comment type="caution">
    <text evidence="3">The sequence shown here is derived from an EMBL/GenBank/DDBJ whole genome shotgun (WGS) entry which is preliminary data.</text>
</comment>
<keyword evidence="4" id="KW-1185">Reference proteome</keyword>
<evidence type="ECO:0000256" key="1">
    <source>
        <dbReference type="SAM" id="MobiDB-lite"/>
    </source>
</evidence>
<reference evidence="3" key="1">
    <citation type="journal article" date="2023" name="IMA Fungus">
        <title>Comparative genomic study of the Penicillium genus elucidates a diverse pangenome and 15 lateral gene transfer events.</title>
        <authorList>
            <person name="Petersen C."/>
            <person name="Sorensen T."/>
            <person name="Nielsen M.R."/>
            <person name="Sondergaard T.E."/>
            <person name="Sorensen J.L."/>
            <person name="Fitzpatrick D.A."/>
            <person name="Frisvad J.C."/>
            <person name="Nielsen K.L."/>
        </authorList>
    </citation>
    <scope>NUCLEOTIDE SEQUENCE</scope>
    <source>
        <strain evidence="3">IBT 15450</strain>
    </source>
</reference>
<dbReference type="AlphaFoldDB" id="A0AAD6IBP1"/>
<name>A0AAD6IBP1_PENCN</name>
<keyword evidence="2" id="KW-1133">Transmembrane helix</keyword>
<dbReference type="EMBL" id="JAQJZL010000005">
    <property type="protein sequence ID" value="KAJ6041305.1"/>
    <property type="molecule type" value="Genomic_DNA"/>
</dbReference>
<gene>
    <name evidence="3" type="ORF">N7460_006695</name>
</gene>
<accession>A0AAD6IBP1</accession>
<evidence type="ECO:0000256" key="2">
    <source>
        <dbReference type="SAM" id="Phobius"/>
    </source>
</evidence>
<keyword evidence="2" id="KW-0812">Transmembrane</keyword>